<sequence>MLANVTWGRVATALVLLLAGLQVFHLLLLSQLQERADREKAALLTRQQEHFYQESGETLNTMLDKLREKKVIDSWGSYYLVNNWIKGTITIPAKQGKNLVTLVTQCSVDHLYNVVEMVEKWQGPISLSVFAPGQDAIYAIEVILLLRYCVTLVAQYVTFHLVRPISAQETNLPLSVNLTINMPNKHVCDNIELSLKKILRFDRTNYDTKDIPYPNNLLRNVALRNSVTGYVLVIDIDLRTSDNLFEDFRDFIATNRIIVEDPKTLETMLYVVPAFEVESNQTIPSIKSQLVNLWDKGIVRPFYEEVCPRCHKYTQYHAWKILQKSSKLEMSFQVEWRDPWEPFVIAPKTIPYYDERFKQYGFNRISQACELHIAGYSFNVLNNAFVVHKGFKTTDVFHKTKQEDMKKNKLLFRQFKEDMKTKYRDSPRKCH</sequence>
<proteinExistence type="inferred from homology"/>
<evidence type="ECO:0000256" key="17">
    <source>
        <dbReference type="ARBA" id="ARBA00032175"/>
    </source>
</evidence>
<dbReference type="GeneID" id="106155404"/>
<evidence type="ECO:0000256" key="3">
    <source>
        <dbReference type="ARBA" id="ARBA00004922"/>
    </source>
</evidence>
<evidence type="ECO:0000256" key="2">
    <source>
        <dbReference type="ARBA" id="ARBA00004323"/>
    </source>
</evidence>
<comment type="pathway">
    <text evidence="3">Protein modification; protein glycosylation.</text>
</comment>
<comment type="similarity">
    <text evidence="4">Belongs to the glycosyltransferase 49 family.</text>
</comment>
<dbReference type="GO" id="GO:0035269">
    <property type="term" value="P:protein O-linked glycosylation via mannose"/>
    <property type="evidence" value="ECO:0007669"/>
    <property type="project" value="TreeGrafter"/>
</dbReference>
<comment type="catalytic activity">
    <reaction evidence="20">
        <text>3-O-[beta-D-Xyl-(1-&gt;4)-Rib-ol-P-Rib-ol-P-3-beta-D-GalNAc-(1-&gt;3)-beta-D-GlcNAc-(1-&gt;4)-(O-6-P-alpha-D-Man)]-Thr-[protein] + UDP-alpha-D-glucuronate = 3-O-[beta-D-GlcA-(1-&gt;3)-beta-D-Xyl-(1-&gt;4)-Rib-ol-P-Rib-ol-P-3-beta-D-GalNAc-(1-&gt;3)-beta-D-GlcNAc-(1-&gt;4)-(O-6-P-alpha-D-Man)]-Thr-[protein] + UDP + H(+)</text>
        <dbReference type="Rhea" id="RHEA:46860"/>
        <dbReference type="Rhea" id="RHEA-COMP:15023"/>
        <dbReference type="Rhea" id="RHEA-COMP:17482"/>
        <dbReference type="ChEBI" id="CHEBI:15378"/>
        <dbReference type="ChEBI" id="CHEBI:58052"/>
        <dbReference type="ChEBI" id="CHEBI:58223"/>
        <dbReference type="ChEBI" id="CHEBI:142405"/>
        <dbReference type="ChEBI" id="CHEBI:177336"/>
    </reaction>
</comment>
<evidence type="ECO:0000256" key="9">
    <source>
        <dbReference type="ARBA" id="ARBA00022723"/>
    </source>
</evidence>
<evidence type="ECO:0000256" key="4">
    <source>
        <dbReference type="ARBA" id="ARBA00008539"/>
    </source>
</evidence>
<dbReference type="PANTHER" id="PTHR46420">
    <property type="entry name" value="BETA-1,4-GLUCURONYLTRANSFERASE 1"/>
    <property type="match status" value="1"/>
</dbReference>
<keyword evidence="10" id="KW-0735">Signal-anchor</keyword>
<evidence type="ECO:0000256" key="16">
    <source>
        <dbReference type="ARBA" id="ARBA00030723"/>
    </source>
</evidence>
<dbReference type="RefSeq" id="XP_013385683.1">
    <property type="nucleotide sequence ID" value="XM_013530229.1"/>
</dbReference>
<evidence type="ECO:0000313" key="22">
    <source>
        <dbReference type="RefSeq" id="XP_013385682.1"/>
    </source>
</evidence>
<keyword evidence="7" id="KW-0808">Transferase</keyword>
<dbReference type="GO" id="GO:0015020">
    <property type="term" value="F:glucuronosyltransferase activity"/>
    <property type="evidence" value="ECO:0007669"/>
    <property type="project" value="InterPro"/>
</dbReference>
<dbReference type="PANTHER" id="PTHR46420:SF1">
    <property type="entry name" value="BETA-1,4-GLUCURONYLTRANSFERASE 1"/>
    <property type="match status" value="1"/>
</dbReference>
<comment type="cofactor">
    <cofactor evidence="1">
        <name>Mn(2+)</name>
        <dbReference type="ChEBI" id="CHEBI:29035"/>
    </cofactor>
</comment>
<dbReference type="OrthoDB" id="9974378at2759"/>
<keyword evidence="8" id="KW-0812">Transmembrane</keyword>
<keyword evidence="21" id="KW-1185">Reference proteome</keyword>
<keyword evidence="11" id="KW-1133">Transmembrane helix</keyword>
<evidence type="ECO:0000256" key="20">
    <source>
        <dbReference type="ARBA" id="ARBA00047852"/>
    </source>
</evidence>
<dbReference type="GO" id="GO:0000139">
    <property type="term" value="C:Golgi membrane"/>
    <property type="evidence" value="ECO:0007669"/>
    <property type="project" value="UniProtKB-SubCell"/>
</dbReference>
<comment type="subcellular location">
    <subcellularLocation>
        <location evidence="2">Golgi apparatus membrane</location>
        <topology evidence="2">Single-pass type II membrane protein</topology>
    </subcellularLocation>
</comment>
<dbReference type="KEGG" id="lak:106155404"/>
<evidence type="ECO:0000256" key="13">
    <source>
        <dbReference type="ARBA" id="ARBA00023136"/>
    </source>
</evidence>
<dbReference type="AlphaFoldDB" id="A0A1S3HI36"/>
<evidence type="ECO:0000256" key="18">
    <source>
        <dbReference type="ARBA" id="ARBA00032181"/>
    </source>
</evidence>
<protein>
    <recommendedName>
        <fullName evidence="5">Beta-1,4-glucuronyltransferase 1</fullName>
    </recommendedName>
    <alternativeName>
        <fullName evidence="16">I-beta-1,3-N-acetylglucosaminyltransferase</fullName>
    </alternativeName>
    <alternativeName>
        <fullName evidence="19">N-acetyllactosaminide beta-1,3-N-acetylglucosaminyltransferase</fullName>
    </alternativeName>
    <alternativeName>
        <fullName evidence="17">Poly-N-acetyllactosamine extension enzyme</fullName>
    </alternativeName>
    <alternativeName>
        <fullName evidence="18">UDP-GlcNAc:betaGal beta-1,3-N-acetylglucosaminyltransferase 1</fullName>
    </alternativeName>
</protein>
<evidence type="ECO:0000256" key="10">
    <source>
        <dbReference type="ARBA" id="ARBA00022968"/>
    </source>
</evidence>
<name>A0A1S3HI36_LINAN</name>
<evidence type="ECO:0000256" key="8">
    <source>
        <dbReference type="ARBA" id="ARBA00022692"/>
    </source>
</evidence>
<evidence type="ECO:0000313" key="21">
    <source>
        <dbReference type="Proteomes" id="UP000085678"/>
    </source>
</evidence>
<keyword evidence="15" id="KW-0464">Manganese</keyword>
<dbReference type="Pfam" id="PF13896">
    <property type="entry name" value="Glyco_transf_49"/>
    <property type="match status" value="1"/>
</dbReference>
<dbReference type="STRING" id="7574.A0A1S3HI36"/>
<evidence type="ECO:0000256" key="14">
    <source>
        <dbReference type="ARBA" id="ARBA00023180"/>
    </source>
</evidence>
<reference evidence="22 23" key="2">
    <citation type="submission" date="2025-04" db="UniProtKB">
        <authorList>
            <consortium name="RefSeq"/>
        </authorList>
    </citation>
    <scope>IDENTIFICATION</scope>
</reference>
<keyword evidence="13" id="KW-0472">Membrane</keyword>
<organism evidence="21 22">
    <name type="scientific">Lingula anatina</name>
    <name type="common">Brachiopod</name>
    <name type="synonym">Lingula unguis</name>
    <dbReference type="NCBI Taxonomy" id="7574"/>
    <lineage>
        <taxon>Eukaryota</taxon>
        <taxon>Metazoa</taxon>
        <taxon>Spiralia</taxon>
        <taxon>Lophotrochozoa</taxon>
        <taxon>Brachiopoda</taxon>
        <taxon>Linguliformea</taxon>
        <taxon>Lingulata</taxon>
        <taxon>Lingulida</taxon>
        <taxon>Linguloidea</taxon>
        <taxon>Lingulidae</taxon>
        <taxon>Lingula</taxon>
    </lineage>
</organism>
<evidence type="ECO:0000256" key="15">
    <source>
        <dbReference type="ARBA" id="ARBA00023211"/>
    </source>
</evidence>
<evidence type="ECO:0000256" key="7">
    <source>
        <dbReference type="ARBA" id="ARBA00022679"/>
    </source>
</evidence>
<evidence type="ECO:0000256" key="6">
    <source>
        <dbReference type="ARBA" id="ARBA00022676"/>
    </source>
</evidence>
<dbReference type="UniPathway" id="UPA00378"/>
<dbReference type="GO" id="GO:0046872">
    <property type="term" value="F:metal ion binding"/>
    <property type="evidence" value="ECO:0007669"/>
    <property type="project" value="UniProtKB-KW"/>
</dbReference>
<evidence type="ECO:0000256" key="1">
    <source>
        <dbReference type="ARBA" id="ARBA00001936"/>
    </source>
</evidence>
<reference evidence="22 23" key="1">
    <citation type="journal article" date="2015" name="Nat. Commun.">
        <title>The Lingula genome provides insights into brachiopod evolution and the origin of phosphate biomineralization.</title>
        <authorList>
            <person name="Luo Y.J."/>
            <person name="Takeuchi T."/>
            <person name="Koyanagi R."/>
            <person name="Yamada L."/>
            <person name="Kanda M."/>
            <person name="Khalturina M."/>
            <person name="Fujie M."/>
            <person name="Yamasaki S.I."/>
            <person name="Endo K."/>
            <person name="Satoh N."/>
        </authorList>
    </citation>
    <scope>NUCLEOTIDE SEQUENCE</scope>
</reference>
<gene>
    <name evidence="22 23" type="primary">LOC106155404</name>
</gene>
<accession>A0A1S3HI36</accession>
<dbReference type="RefSeq" id="XP_013385682.1">
    <property type="nucleotide sequence ID" value="XM_013530228.1"/>
</dbReference>
<dbReference type="Proteomes" id="UP000085678">
    <property type="component" value="Unplaced"/>
</dbReference>
<keyword evidence="6" id="KW-0328">Glycosyltransferase</keyword>
<evidence type="ECO:0000256" key="19">
    <source>
        <dbReference type="ARBA" id="ARBA00033291"/>
    </source>
</evidence>
<evidence type="ECO:0000256" key="12">
    <source>
        <dbReference type="ARBA" id="ARBA00023034"/>
    </source>
</evidence>
<dbReference type="InterPro" id="IPR043189">
    <property type="entry name" value="B4GAT1"/>
</dbReference>
<keyword evidence="9" id="KW-0479">Metal-binding</keyword>
<evidence type="ECO:0000256" key="5">
    <source>
        <dbReference type="ARBA" id="ARBA00017962"/>
    </source>
</evidence>
<keyword evidence="12" id="KW-0333">Golgi apparatus</keyword>
<keyword evidence="14" id="KW-0325">Glycoprotein</keyword>
<evidence type="ECO:0000256" key="11">
    <source>
        <dbReference type="ARBA" id="ARBA00022989"/>
    </source>
</evidence>
<evidence type="ECO:0000313" key="23">
    <source>
        <dbReference type="RefSeq" id="XP_013385683.1"/>
    </source>
</evidence>